<dbReference type="AlphaFoldDB" id="A0A8H6Z3V1"/>
<accession>A0A8H6Z3V1</accession>
<name>A0A8H6Z3V1_9AGAR</name>
<gene>
    <name evidence="1" type="ORF">MSAN_00651500</name>
</gene>
<comment type="caution">
    <text evidence="1">The sequence shown here is derived from an EMBL/GenBank/DDBJ whole genome shotgun (WGS) entry which is preliminary data.</text>
</comment>
<protein>
    <submittedName>
        <fullName evidence="1">Uncharacterized protein</fullName>
    </submittedName>
</protein>
<reference evidence="1" key="1">
    <citation type="submission" date="2020-05" db="EMBL/GenBank/DDBJ databases">
        <title>Mycena genomes resolve the evolution of fungal bioluminescence.</title>
        <authorList>
            <person name="Tsai I.J."/>
        </authorList>
    </citation>
    <scope>NUCLEOTIDE SEQUENCE</scope>
    <source>
        <strain evidence="1">160909Yilan</strain>
    </source>
</reference>
<sequence length="375" mass="41937">MSPWQAERLFMSSPHLAQYVKRLWIDIPPLQREAPSFCFMLRRQTLPEPKPTDCYPPLQSVLPVFTAVRHLEISGPARTRWIELPQTLKDAIQPIMSLPSIEEIQLSGLRIPAALIRLAVQSAPVLTLSGMVVEDAGELVPSPAGNLTLRKLTIVNTTKTMVDFLTSPGAPSVHQLSNMFAGELDRVPRILQASAITLTSLRLCMLGMCFAVQSPCLPALRVLELEIEDNIAPFRLPDLFVSLLKQIPNAMPRLEQVALRVTVASVPLYMRTEYGLQQLEGYHVWTWAHNGPLDAGSLPAVHCLLRFHDHSHPGLVISDSQARERELLRKEGYADFVRCMEEQLPALRDNGKLSFSQIFPSAYTKFISGVFGLYD</sequence>
<evidence type="ECO:0000313" key="2">
    <source>
        <dbReference type="Proteomes" id="UP000623467"/>
    </source>
</evidence>
<organism evidence="1 2">
    <name type="scientific">Mycena sanguinolenta</name>
    <dbReference type="NCBI Taxonomy" id="230812"/>
    <lineage>
        <taxon>Eukaryota</taxon>
        <taxon>Fungi</taxon>
        <taxon>Dikarya</taxon>
        <taxon>Basidiomycota</taxon>
        <taxon>Agaricomycotina</taxon>
        <taxon>Agaricomycetes</taxon>
        <taxon>Agaricomycetidae</taxon>
        <taxon>Agaricales</taxon>
        <taxon>Marasmiineae</taxon>
        <taxon>Mycenaceae</taxon>
        <taxon>Mycena</taxon>
    </lineage>
</organism>
<evidence type="ECO:0000313" key="1">
    <source>
        <dbReference type="EMBL" id="KAF7370207.1"/>
    </source>
</evidence>
<dbReference type="Proteomes" id="UP000623467">
    <property type="component" value="Unassembled WGS sequence"/>
</dbReference>
<dbReference type="OrthoDB" id="2990207at2759"/>
<dbReference type="EMBL" id="JACAZH010000004">
    <property type="protein sequence ID" value="KAF7370207.1"/>
    <property type="molecule type" value="Genomic_DNA"/>
</dbReference>
<proteinExistence type="predicted"/>
<keyword evidence="2" id="KW-1185">Reference proteome</keyword>